<feature type="transmembrane region" description="Helical" evidence="1">
    <location>
        <begin position="536"/>
        <end position="555"/>
    </location>
</feature>
<feature type="transmembrane region" description="Helical" evidence="1">
    <location>
        <begin position="201"/>
        <end position="220"/>
    </location>
</feature>
<feature type="transmembrane region" description="Helical" evidence="1">
    <location>
        <begin position="170"/>
        <end position="195"/>
    </location>
</feature>
<feature type="transmembrane region" description="Helical" evidence="1">
    <location>
        <begin position="46"/>
        <end position="67"/>
    </location>
</feature>
<feature type="transmembrane region" description="Helical" evidence="1">
    <location>
        <begin position="144"/>
        <end position="163"/>
    </location>
</feature>
<accession>A0ABP1X9E4</accession>
<keyword evidence="1" id="KW-0812">Transmembrane</keyword>
<organism evidence="2 3">
    <name type="scientific">Bifidobacterium longum subsp. infantis</name>
    <dbReference type="NCBI Taxonomy" id="1682"/>
    <lineage>
        <taxon>Bacteria</taxon>
        <taxon>Bacillati</taxon>
        <taxon>Actinomycetota</taxon>
        <taxon>Actinomycetes</taxon>
        <taxon>Bifidobacteriales</taxon>
        <taxon>Bifidobacteriaceae</taxon>
        <taxon>Bifidobacterium</taxon>
    </lineage>
</organism>
<protein>
    <submittedName>
        <fullName evidence="2">Uncharacterized protein</fullName>
    </submittedName>
</protein>
<gene>
    <name evidence="2" type="ORF">BLIC_c02556</name>
</gene>
<sequence length="562" mass="63008">MNKGLKGRAVRTSKRVAYLVPILLGVLFGVCSFVGVHGGTLEIRNIILYADVIFFAALFVIIFHSAIKLVKKIKRHPCNLDTPFDFCKHLKLDWSLKSVIVSWGIISICWIPYAIIFFPGTYWLDTSWQLVQFFDPNTPITDHHPFALTYLLGFFAVLGKSLLDNAVYGLYILVILQAAVSALSLASMTCYLTRFKVPWKIRFIVIAFFALFPFLPCLAMSLAKDTIATPLFVFFSIMFCEIWMTRGNVLASPLFDVLLIVDIVFASAVKKTGMYVIMLSLLLLAFIVKTWLMKAGVVAIALIPYLTVGLIAPTFIFPVLHIEPGENSEMLAVPMQQVANVVRNHPSSLSNKELDEIQEIYQQDTERLRGAYCWYVSDPIKGQRIPPEDVHKLGKLWLRQLLTHPTDMAAGWAGLSASWFSFAVASEDGAKQNSMVVLSGSSHHHPGVNQFMSWPDSTKGGQAFGKFYEQTLLTLPIAGVLFQKSLWASILPFFLIFVSVRSRSWWRMLILNMPIMVTLLTLVAGPTSAYGEAVRYVLPLVYTLPLFLCISLSLLEQGEPEQ</sequence>
<reference evidence="2 3" key="1">
    <citation type="submission" date="2014-09" db="EMBL/GenBank/DDBJ databases">
        <authorList>
            <person name="Bertelli C."/>
        </authorList>
    </citation>
    <scope>NUCLEOTIDE SEQUENCE [LARGE SCALE GENOMIC DNA]</scope>
    <source>
        <strain evidence="2 3">BIC1401111250</strain>
    </source>
</reference>
<dbReference type="Proteomes" id="UP000043107">
    <property type="component" value="Unassembled WGS sequence"/>
</dbReference>
<feature type="transmembrane region" description="Helical" evidence="1">
    <location>
        <begin position="100"/>
        <end position="124"/>
    </location>
</feature>
<keyword evidence="1" id="KW-1133">Transmembrane helix</keyword>
<proteinExistence type="predicted"/>
<dbReference type="Pfam" id="PF19484">
    <property type="entry name" value="DUF6020"/>
    <property type="match status" value="1"/>
</dbReference>
<feature type="transmembrane region" description="Helical" evidence="1">
    <location>
        <begin position="504"/>
        <end position="524"/>
    </location>
</feature>
<dbReference type="InterPro" id="IPR046062">
    <property type="entry name" value="DUF6020"/>
</dbReference>
<keyword evidence="3" id="KW-1185">Reference proteome</keyword>
<evidence type="ECO:0000313" key="2">
    <source>
        <dbReference type="EMBL" id="CEF07348.1"/>
    </source>
</evidence>
<feature type="transmembrane region" description="Helical" evidence="1">
    <location>
        <begin position="298"/>
        <end position="320"/>
    </location>
</feature>
<keyword evidence="1" id="KW-0472">Membrane</keyword>
<feature type="transmembrane region" description="Helical" evidence="1">
    <location>
        <begin position="275"/>
        <end position="292"/>
    </location>
</feature>
<evidence type="ECO:0000313" key="3">
    <source>
        <dbReference type="Proteomes" id="UP000043107"/>
    </source>
</evidence>
<feature type="transmembrane region" description="Helical" evidence="1">
    <location>
        <begin position="472"/>
        <end position="498"/>
    </location>
</feature>
<comment type="caution">
    <text evidence="2">The sequence shown here is derived from an EMBL/GenBank/DDBJ whole genome shotgun (WGS) entry which is preliminary data.</text>
</comment>
<feature type="transmembrane region" description="Helical" evidence="1">
    <location>
        <begin position="227"/>
        <end position="244"/>
    </location>
</feature>
<dbReference type="EMBL" id="CCWP01000057">
    <property type="protein sequence ID" value="CEF07348.1"/>
    <property type="molecule type" value="Genomic_DNA"/>
</dbReference>
<name>A0ABP1X9E4_BIFLI</name>
<dbReference type="RefSeq" id="WP_012578606.1">
    <property type="nucleotide sequence ID" value="NZ_CBCRZZ010000008.1"/>
</dbReference>
<feature type="transmembrane region" description="Helical" evidence="1">
    <location>
        <begin position="16"/>
        <end position="40"/>
    </location>
</feature>
<evidence type="ECO:0000256" key="1">
    <source>
        <dbReference type="SAM" id="Phobius"/>
    </source>
</evidence>